<dbReference type="SUPFAM" id="SSF116734">
    <property type="entry name" value="DNA methylase specificity domain"/>
    <property type="match status" value="2"/>
</dbReference>
<dbReference type="PATRIC" id="fig|1006551.4.peg.1909"/>
<gene>
    <name evidence="5" type="ordered locus">KOX_09460</name>
</gene>
<evidence type="ECO:0000256" key="3">
    <source>
        <dbReference type="ARBA" id="ARBA00023125"/>
    </source>
</evidence>
<evidence type="ECO:0000256" key="1">
    <source>
        <dbReference type="ARBA" id="ARBA00010923"/>
    </source>
</evidence>
<sequence>MNENKLPREWVNTKLGNIVDYGRSAKKTLVDVTENTWVLELEDIEKDSSKLLSKVRVTERPFKSTKNCFNKGDVLYGKLRPYLNKVIMADDEGGCTTEIIPINAEPFCINKYIFFWLKSPFFLRYVNEVSYGVNMPRLGTNDGRNAPFYLAPLAEQKIISNKLGSLWARVESIKSRLENIPELLKKFRHSVLLSAVSGKLTAEWRNENKTSESAKELVVRWISLRKERFSIYQNELLALGDLKRTKKFIEPHLPDIETGGELVVPPSWEIVSVSQIADCLDSQRIPVKKEKRIKSEGLYPYFGANGEVDRVDDFIFNGDYVLVTEDETFYGRVKPIAYRYTGKCWVNNHVHILSAPTKSANDYLCYALMYYKIIPWLTGTTGRAKLTQAALNVLPIGLPPEKEIEEIVLRIDQFLSYADSIQRAANNALARINNLTQSILAKAFCGELTAQWREENLDLISGINSAEALLQKISTEKLASGTSKKIVKKVVR</sequence>
<dbReference type="InterPro" id="IPR000055">
    <property type="entry name" value="Restrct_endonuc_typeI_TRD"/>
</dbReference>
<feature type="domain" description="Type I restriction modification DNA specificity" evidence="4">
    <location>
        <begin position="7"/>
        <end position="180"/>
    </location>
</feature>
<evidence type="ECO:0000313" key="5">
    <source>
        <dbReference type="EMBL" id="AEX03618.1"/>
    </source>
</evidence>
<name>A0A0H3H5K6_KLEM8</name>
<keyword evidence="3" id="KW-0238">DNA-binding</keyword>
<dbReference type="Pfam" id="PF01420">
    <property type="entry name" value="Methylase_S"/>
    <property type="match status" value="2"/>
</dbReference>
<dbReference type="EMBL" id="CP003218">
    <property type="protein sequence ID" value="AEX03618.1"/>
    <property type="molecule type" value="Genomic_DNA"/>
</dbReference>
<evidence type="ECO:0000256" key="2">
    <source>
        <dbReference type="ARBA" id="ARBA00022747"/>
    </source>
</evidence>
<dbReference type="KEGG" id="kox:KOX_09460"/>
<dbReference type="RefSeq" id="WP_014227693.1">
    <property type="nucleotide sequence ID" value="NC_016612.1"/>
</dbReference>
<organism evidence="5 6">
    <name type="scientific">Klebsiella michiganensis (strain ATCC 8724 / DSM 4798 / JCM 20051 / NBRC 3318 / NRRL B-199 / KCTC 1686 / BUCSAV 143 / CCM 1901)</name>
    <dbReference type="NCBI Taxonomy" id="1006551"/>
    <lineage>
        <taxon>Bacteria</taxon>
        <taxon>Pseudomonadati</taxon>
        <taxon>Pseudomonadota</taxon>
        <taxon>Gammaproteobacteria</taxon>
        <taxon>Enterobacterales</taxon>
        <taxon>Enterobacteriaceae</taxon>
        <taxon>Klebsiella/Raoultella group</taxon>
        <taxon>Klebsiella</taxon>
    </lineage>
</organism>
<dbReference type="AlphaFoldDB" id="A0A0H3H5K6"/>
<dbReference type="PANTHER" id="PTHR43140">
    <property type="entry name" value="TYPE-1 RESTRICTION ENZYME ECOKI SPECIFICITY PROTEIN"/>
    <property type="match status" value="1"/>
</dbReference>
<protein>
    <submittedName>
        <fullName evidence="5">Type I restriction-modification system, S subunit</fullName>
    </submittedName>
</protein>
<dbReference type="Gene3D" id="3.90.220.20">
    <property type="entry name" value="DNA methylase specificity domains"/>
    <property type="match status" value="4"/>
</dbReference>
<feature type="domain" description="Type I restriction modification DNA specificity" evidence="4">
    <location>
        <begin position="267"/>
        <end position="429"/>
    </location>
</feature>
<dbReference type="InterPro" id="IPR044946">
    <property type="entry name" value="Restrct_endonuc_typeI_TRD_sf"/>
</dbReference>
<dbReference type="GO" id="GO:0003677">
    <property type="term" value="F:DNA binding"/>
    <property type="evidence" value="ECO:0007669"/>
    <property type="project" value="UniProtKB-KW"/>
</dbReference>
<dbReference type="Proteomes" id="UP000007843">
    <property type="component" value="Chromosome"/>
</dbReference>
<reference evidence="5 6" key="1">
    <citation type="journal article" date="2012" name="J. Bacteriol.">
        <title>Complete genome sequence of Klebsiella oxytoca KCTC 1686, used in production of 2,3-butanediol.</title>
        <authorList>
            <person name="Shin S.H."/>
            <person name="Kim S."/>
            <person name="Kim J.Y."/>
            <person name="Lee S."/>
            <person name="Um Y."/>
            <person name="Oh M.K."/>
            <person name="Kim Y.R."/>
            <person name="Lee J."/>
            <person name="Yang K.S."/>
        </authorList>
    </citation>
    <scope>NUCLEOTIDE SEQUENCE [LARGE SCALE GENOMIC DNA]</scope>
    <source>
        <strain evidence="6">ATCC 8724 / DSM 4798 / JCM 20051 / NBRC 3318 / NRRL B-199 / KCTC 1686</strain>
    </source>
</reference>
<accession>A0A0H3H5K6</accession>
<comment type="similarity">
    <text evidence="1">Belongs to the type-I restriction system S methylase family.</text>
</comment>
<proteinExistence type="inferred from homology"/>
<dbReference type="REBASE" id="45688">
    <property type="entry name" value="S.Kox1686ORF9455P"/>
</dbReference>
<dbReference type="PANTHER" id="PTHR43140:SF1">
    <property type="entry name" value="TYPE I RESTRICTION ENZYME ECOKI SPECIFICITY SUBUNIT"/>
    <property type="match status" value="1"/>
</dbReference>
<dbReference type="HOGENOM" id="CLU_021095_10_2_6"/>
<evidence type="ECO:0000259" key="4">
    <source>
        <dbReference type="Pfam" id="PF01420"/>
    </source>
</evidence>
<keyword evidence="2" id="KW-0680">Restriction system</keyword>
<evidence type="ECO:0000313" key="6">
    <source>
        <dbReference type="Proteomes" id="UP000007843"/>
    </source>
</evidence>
<dbReference type="GO" id="GO:0009307">
    <property type="term" value="P:DNA restriction-modification system"/>
    <property type="evidence" value="ECO:0007669"/>
    <property type="project" value="UniProtKB-KW"/>
</dbReference>
<dbReference type="CDD" id="cd17262">
    <property type="entry name" value="RMtype1_S_Aco12261I-TRD2-CR2"/>
    <property type="match status" value="1"/>
</dbReference>
<dbReference type="InterPro" id="IPR051212">
    <property type="entry name" value="Type-I_RE_S_subunit"/>
</dbReference>